<name>A0ABQ5DXD8_9ASTR</name>
<evidence type="ECO:0000313" key="2">
    <source>
        <dbReference type="EMBL" id="GJT42883.1"/>
    </source>
</evidence>
<keyword evidence="3" id="KW-1185">Reference proteome</keyword>
<comment type="caution">
    <text evidence="2">The sequence shown here is derived from an EMBL/GenBank/DDBJ whole genome shotgun (WGS) entry which is preliminary data.</text>
</comment>
<sequence length="182" mass="20156">MSWSLVSWVLINRGLIHWGLLLNWGVGISTLVVDIHTVSGLVPTILIVGFAVVLHGRKTGWSDLVCHRWRTVTGISLVEICCGCLRDVFLDVISVIVAIGSRMTNYDMSGTPLSVTQLCSTALRERSWIWRCSSCREVELNISFNSATIGRYTRWKCSVLTLATMALLPGEVTNLDLLSDDC</sequence>
<dbReference type="EMBL" id="BQNB010015683">
    <property type="protein sequence ID" value="GJT42883.1"/>
    <property type="molecule type" value="Genomic_DNA"/>
</dbReference>
<keyword evidence="1" id="KW-0812">Transmembrane</keyword>
<keyword evidence="1" id="KW-1133">Transmembrane helix</keyword>
<proteinExistence type="predicted"/>
<gene>
    <name evidence="2" type="ORF">Tco_0951598</name>
</gene>
<dbReference type="Proteomes" id="UP001151760">
    <property type="component" value="Unassembled WGS sequence"/>
</dbReference>
<keyword evidence="1" id="KW-0472">Membrane</keyword>
<evidence type="ECO:0000313" key="3">
    <source>
        <dbReference type="Proteomes" id="UP001151760"/>
    </source>
</evidence>
<accession>A0ABQ5DXD8</accession>
<protein>
    <submittedName>
        <fullName evidence="2">Uncharacterized protein</fullName>
    </submittedName>
</protein>
<reference evidence="2" key="2">
    <citation type="submission" date="2022-01" db="EMBL/GenBank/DDBJ databases">
        <authorList>
            <person name="Yamashiro T."/>
            <person name="Shiraishi A."/>
            <person name="Satake H."/>
            <person name="Nakayama K."/>
        </authorList>
    </citation>
    <scope>NUCLEOTIDE SEQUENCE</scope>
</reference>
<organism evidence="2 3">
    <name type="scientific">Tanacetum coccineum</name>
    <dbReference type="NCBI Taxonomy" id="301880"/>
    <lineage>
        <taxon>Eukaryota</taxon>
        <taxon>Viridiplantae</taxon>
        <taxon>Streptophyta</taxon>
        <taxon>Embryophyta</taxon>
        <taxon>Tracheophyta</taxon>
        <taxon>Spermatophyta</taxon>
        <taxon>Magnoliopsida</taxon>
        <taxon>eudicotyledons</taxon>
        <taxon>Gunneridae</taxon>
        <taxon>Pentapetalae</taxon>
        <taxon>asterids</taxon>
        <taxon>campanulids</taxon>
        <taxon>Asterales</taxon>
        <taxon>Asteraceae</taxon>
        <taxon>Asteroideae</taxon>
        <taxon>Anthemideae</taxon>
        <taxon>Anthemidinae</taxon>
        <taxon>Tanacetum</taxon>
    </lineage>
</organism>
<reference evidence="2" key="1">
    <citation type="journal article" date="2022" name="Int. J. Mol. Sci.">
        <title>Draft Genome of Tanacetum Coccineum: Genomic Comparison of Closely Related Tanacetum-Family Plants.</title>
        <authorList>
            <person name="Yamashiro T."/>
            <person name="Shiraishi A."/>
            <person name="Nakayama K."/>
            <person name="Satake H."/>
        </authorList>
    </citation>
    <scope>NUCLEOTIDE SEQUENCE</scope>
</reference>
<evidence type="ECO:0000256" key="1">
    <source>
        <dbReference type="SAM" id="Phobius"/>
    </source>
</evidence>
<feature type="transmembrane region" description="Helical" evidence="1">
    <location>
        <begin position="20"/>
        <end position="53"/>
    </location>
</feature>